<evidence type="ECO:0008006" key="3">
    <source>
        <dbReference type="Google" id="ProtNLM"/>
    </source>
</evidence>
<dbReference type="PANTHER" id="PTHR43739:SF5">
    <property type="entry name" value="EXO-ALPHA-SIALIDASE"/>
    <property type="match status" value="1"/>
</dbReference>
<sequence length="279" mass="29565">MLYIGITAILGAVVGLALGNLILARQQSSKQQVVATHHFAVDEPRVVAVSDTNVYFGFGGGLMISQDGGKNWGTLTSEIANIISICPLPDNSMYFATKKNIYFLDSSHNLRLIKPPASVSIEDIAASQDGRYIYIASSQGGIYVSSDEGNTWQKTGAPQGSEGGITSIAIAPQDSKQIYAGVASEIWESKDGGHSWQPISSPGGVVMDINLQPNSNILYAGTSVGLWKLTSSGWQKIPLTTSGLIISVAVGDPESNMLAVLDQQGNVYVSRDGGLSWQN</sequence>
<dbReference type="Proteomes" id="UP000000323">
    <property type="component" value="Chromosome 1"/>
</dbReference>
<dbReference type="KEGG" id="ttr:Tter_0852"/>
<dbReference type="InterPro" id="IPR052025">
    <property type="entry name" value="Xyloglucanase_GH74"/>
</dbReference>
<organism evidence="1 2">
    <name type="scientific">Thermobaculum terrenum (strain ATCC BAA-798 / CCMEE 7001 / YNP1)</name>
    <dbReference type="NCBI Taxonomy" id="525904"/>
    <lineage>
        <taxon>Bacteria</taxon>
        <taxon>Bacillati</taxon>
        <taxon>Chloroflexota</taxon>
        <taxon>Chloroflexia</taxon>
        <taxon>Candidatus Thermobaculales</taxon>
        <taxon>Candidatus Thermobaculaceae</taxon>
        <taxon>Thermobaculum</taxon>
    </lineage>
</organism>
<dbReference type="Gene3D" id="2.130.10.10">
    <property type="entry name" value="YVTN repeat-like/Quinoprotein amine dehydrogenase"/>
    <property type="match status" value="1"/>
</dbReference>
<dbReference type="eggNOG" id="COG4447">
    <property type="taxonomic scope" value="Bacteria"/>
</dbReference>
<keyword evidence="2" id="KW-1185">Reference proteome</keyword>
<evidence type="ECO:0000313" key="1">
    <source>
        <dbReference type="EMBL" id="ACZ41769.1"/>
    </source>
</evidence>
<dbReference type="PANTHER" id="PTHR43739">
    <property type="entry name" value="XYLOGLUCANASE (EUROFUNG)"/>
    <property type="match status" value="1"/>
</dbReference>
<dbReference type="SUPFAM" id="SSF110296">
    <property type="entry name" value="Oligoxyloglucan reducing end-specific cellobiohydrolase"/>
    <property type="match status" value="1"/>
</dbReference>
<dbReference type="GO" id="GO:0010411">
    <property type="term" value="P:xyloglucan metabolic process"/>
    <property type="evidence" value="ECO:0007669"/>
    <property type="project" value="TreeGrafter"/>
</dbReference>
<accession>D1CFR3</accession>
<evidence type="ECO:0000313" key="2">
    <source>
        <dbReference type="Proteomes" id="UP000000323"/>
    </source>
</evidence>
<dbReference type="InterPro" id="IPR015943">
    <property type="entry name" value="WD40/YVTN_repeat-like_dom_sf"/>
</dbReference>
<gene>
    <name evidence="1" type="ordered locus">Tter_0852</name>
</gene>
<dbReference type="HOGENOM" id="CLU_997253_0_0_0"/>
<reference evidence="2" key="1">
    <citation type="journal article" date="2010" name="Stand. Genomic Sci.">
        <title>Complete genome sequence of 'Thermobaculum terrenum' type strain (YNP1).</title>
        <authorList>
            <person name="Kiss H."/>
            <person name="Cleland D."/>
            <person name="Lapidus A."/>
            <person name="Lucas S."/>
            <person name="Glavina Del Rio T."/>
            <person name="Nolan M."/>
            <person name="Tice H."/>
            <person name="Han C."/>
            <person name="Goodwin L."/>
            <person name="Pitluck S."/>
            <person name="Liolios K."/>
            <person name="Ivanova N."/>
            <person name="Mavromatis K."/>
            <person name="Ovchinnikova G."/>
            <person name="Pati A."/>
            <person name="Chen A."/>
            <person name="Palaniappan K."/>
            <person name="Land M."/>
            <person name="Hauser L."/>
            <person name="Chang Y."/>
            <person name="Jeffries C."/>
            <person name="Lu M."/>
            <person name="Brettin T."/>
            <person name="Detter J."/>
            <person name="Goker M."/>
            <person name="Tindall B."/>
            <person name="Beck B."/>
            <person name="McDermott T."/>
            <person name="Woyke T."/>
            <person name="Bristow J."/>
            <person name="Eisen J."/>
            <person name="Markowitz V."/>
            <person name="Hugenholtz P."/>
            <person name="Kyrpides N."/>
            <person name="Klenk H."/>
            <person name="Cheng J."/>
        </authorList>
    </citation>
    <scope>NUCLEOTIDE SEQUENCE [LARGE SCALE GENOMIC DNA]</scope>
    <source>
        <strain evidence="2">ATCC BAA-798 / YNP1</strain>
    </source>
</reference>
<dbReference type="EMBL" id="CP001825">
    <property type="protein sequence ID" value="ACZ41769.1"/>
    <property type="molecule type" value="Genomic_DNA"/>
</dbReference>
<dbReference type="STRING" id="525904.Tter_0852"/>
<dbReference type="AlphaFoldDB" id="D1CFR3"/>
<name>D1CFR3_THET1</name>
<protein>
    <recommendedName>
        <fullName evidence="3">Photosynthesis system II assembly factor Ycf48/Hcf136-like domain-containing protein</fullName>
    </recommendedName>
</protein>
<proteinExistence type="predicted"/>